<dbReference type="STRING" id="1429867.A0A0G4PW30"/>
<protein>
    <submittedName>
        <fullName evidence="1">Str. FM013</fullName>
    </submittedName>
</protein>
<organism evidence="1 2">
    <name type="scientific">Penicillium camemberti (strain FM 013)</name>
    <dbReference type="NCBI Taxonomy" id="1429867"/>
    <lineage>
        <taxon>Eukaryota</taxon>
        <taxon>Fungi</taxon>
        <taxon>Dikarya</taxon>
        <taxon>Ascomycota</taxon>
        <taxon>Pezizomycotina</taxon>
        <taxon>Eurotiomycetes</taxon>
        <taxon>Eurotiomycetidae</taxon>
        <taxon>Eurotiales</taxon>
        <taxon>Aspergillaceae</taxon>
        <taxon>Penicillium</taxon>
    </lineage>
</organism>
<proteinExistence type="predicted"/>
<keyword evidence="2" id="KW-1185">Reference proteome</keyword>
<sequence>MEMDAQTLIRRHDVLKNLHQQVNDCESFFLSPSDLQGFGIRAYQVGITDDGVLQFHPCFFLPHPERVLQKYPIDTSQISVDDCPKLNNRPDFDSILRDVLISNPNAEDPFTLAMEEYEELMLVAGPHEWESRAHETQYYMSWHISTYRKGRPIFSSLVGLGSLTALWRTKRKTTGPRTYERGFGLHWRIESLLEDSDESSPIPHAIMETIAHVPANHADQSLTLHEVRAIVNMMLIRTSQKPFRKYPIHPLLVLSYMGEQHGRIIQASFDGENLVLQYSQLWSFEDDDTAPVELFMRYNISRTVGLERSDACVRALAESVASMNL</sequence>
<evidence type="ECO:0000313" key="2">
    <source>
        <dbReference type="Proteomes" id="UP000053732"/>
    </source>
</evidence>
<dbReference type="EMBL" id="HG793187">
    <property type="protein sequence ID" value="CRL30547.1"/>
    <property type="molecule type" value="Genomic_DNA"/>
</dbReference>
<evidence type="ECO:0000313" key="1">
    <source>
        <dbReference type="EMBL" id="CRL30547.1"/>
    </source>
</evidence>
<dbReference type="Proteomes" id="UP000053732">
    <property type="component" value="Unassembled WGS sequence"/>
</dbReference>
<dbReference type="AlphaFoldDB" id="A0A0G4PW30"/>
<gene>
    <name evidence="1" type="ORF">PCAMFM013_S054g000004</name>
</gene>
<accession>A0A0G4PW30</accession>
<reference evidence="1 2" key="1">
    <citation type="journal article" date="2014" name="Nat. Commun.">
        <title>Multiple recent horizontal transfers of a large genomic region in cheese making fungi.</title>
        <authorList>
            <person name="Cheeseman K."/>
            <person name="Ropars J."/>
            <person name="Renault P."/>
            <person name="Dupont J."/>
            <person name="Gouzy J."/>
            <person name="Branca A."/>
            <person name="Abraham A.L."/>
            <person name="Ceppi M."/>
            <person name="Conseiller E."/>
            <person name="Debuchy R."/>
            <person name="Malagnac F."/>
            <person name="Goarin A."/>
            <person name="Silar P."/>
            <person name="Lacoste S."/>
            <person name="Sallet E."/>
            <person name="Bensimon A."/>
            <person name="Giraud T."/>
            <person name="Brygoo Y."/>
        </authorList>
    </citation>
    <scope>NUCLEOTIDE SEQUENCE [LARGE SCALE GENOMIC DNA]</scope>
    <source>
        <strain evidence="2">FM 013</strain>
    </source>
</reference>
<name>A0A0G4PW30_PENC3</name>